<evidence type="ECO:0000256" key="1">
    <source>
        <dbReference type="SAM" id="MobiDB-lite"/>
    </source>
</evidence>
<evidence type="ECO:0008006" key="4">
    <source>
        <dbReference type="Google" id="ProtNLM"/>
    </source>
</evidence>
<gene>
    <name evidence="2" type="ORF">AK812_SmicGene48361</name>
</gene>
<dbReference type="OrthoDB" id="410381at2759"/>
<sequence length="361" mass="39311">MQVKRLRRRAAKLRQVTAFHTQALCFHAWRRSRHHGSDVGADDGWMQQAHRTAEDIAQQLQAAAKSLRSGCKADRARYLESLADQVQRGDADAPHALKRLLCVRKRKPYAPDVPQVVNSEGELCTSPAEVMACWRAHFSRIEGGQVMPQADIATLPPGCDCTPTAIPFGDFPSPSDLLSALLHARKGRASGPDGLPAELGHAAPAGMQQLLLPLLMKTGLFCREPIGLKSGILTWLFKGKGSRTECGSYRAIMLLSNIAKTLHRAFRPAIYRFFSDTALPAQLGGKQQTTVLFGSHISRSYGRWCAKNSLSTIILFADVAAAYYSAVRSLTARQGAVSPEEEHTSEAVQTQLAKPSAMTAG</sequence>
<evidence type="ECO:0000313" key="3">
    <source>
        <dbReference type="Proteomes" id="UP000186817"/>
    </source>
</evidence>
<protein>
    <recommendedName>
        <fullName evidence="4">Reverse transcriptase domain-containing protein</fullName>
    </recommendedName>
</protein>
<accession>A0A1Q9BQ97</accession>
<dbReference type="AlphaFoldDB" id="A0A1Q9BQ97"/>
<feature type="region of interest" description="Disordered" evidence="1">
    <location>
        <begin position="336"/>
        <end position="361"/>
    </location>
</feature>
<name>A0A1Q9BQ97_SYMMI</name>
<evidence type="ECO:0000313" key="2">
    <source>
        <dbReference type="EMBL" id="OLP71940.1"/>
    </source>
</evidence>
<proteinExistence type="predicted"/>
<feature type="non-terminal residue" evidence="2">
    <location>
        <position position="361"/>
    </location>
</feature>
<dbReference type="Proteomes" id="UP000186817">
    <property type="component" value="Unassembled WGS sequence"/>
</dbReference>
<dbReference type="EMBL" id="LSRX01007682">
    <property type="protein sequence ID" value="OLP71940.1"/>
    <property type="molecule type" value="Genomic_DNA"/>
</dbReference>
<keyword evidence="3" id="KW-1185">Reference proteome</keyword>
<organism evidence="2 3">
    <name type="scientific">Symbiodinium microadriaticum</name>
    <name type="common">Dinoflagellate</name>
    <name type="synonym">Zooxanthella microadriatica</name>
    <dbReference type="NCBI Taxonomy" id="2951"/>
    <lineage>
        <taxon>Eukaryota</taxon>
        <taxon>Sar</taxon>
        <taxon>Alveolata</taxon>
        <taxon>Dinophyceae</taxon>
        <taxon>Suessiales</taxon>
        <taxon>Symbiodiniaceae</taxon>
        <taxon>Symbiodinium</taxon>
    </lineage>
</organism>
<comment type="caution">
    <text evidence="2">The sequence shown here is derived from an EMBL/GenBank/DDBJ whole genome shotgun (WGS) entry which is preliminary data.</text>
</comment>
<reference evidence="2 3" key="1">
    <citation type="submission" date="2016-02" db="EMBL/GenBank/DDBJ databases">
        <title>Genome analysis of coral dinoflagellate symbionts highlights evolutionary adaptations to a symbiotic lifestyle.</title>
        <authorList>
            <person name="Aranda M."/>
            <person name="Li Y."/>
            <person name="Liew Y.J."/>
            <person name="Baumgarten S."/>
            <person name="Simakov O."/>
            <person name="Wilson M."/>
            <person name="Piel J."/>
            <person name="Ashoor H."/>
            <person name="Bougouffa S."/>
            <person name="Bajic V.B."/>
            <person name="Ryu T."/>
            <person name="Ravasi T."/>
            <person name="Bayer T."/>
            <person name="Micklem G."/>
            <person name="Kim H."/>
            <person name="Bhak J."/>
            <person name="Lajeunesse T.C."/>
            <person name="Voolstra C.R."/>
        </authorList>
    </citation>
    <scope>NUCLEOTIDE SEQUENCE [LARGE SCALE GENOMIC DNA]</scope>
    <source>
        <strain evidence="2 3">CCMP2467</strain>
    </source>
</reference>